<dbReference type="Gene3D" id="3.40.50.2000">
    <property type="entry name" value="Glycogen Phosphorylase B"/>
    <property type="match status" value="1"/>
</dbReference>
<accession>A0A1W2BDQ7</accession>
<evidence type="ECO:0000313" key="2">
    <source>
        <dbReference type="EMBL" id="SMC71163.1"/>
    </source>
</evidence>
<organism evidence="2 3">
    <name type="scientific">Pedobacter africanus</name>
    <dbReference type="NCBI Taxonomy" id="151894"/>
    <lineage>
        <taxon>Bacteria</taxon>
        <taxon>Pseudomonadati</taxon>
        <taxon>Bacteroidota</taxon>
        <taxon>Sphingobacteriia</taxon>
        <taxon>Sphingobacteriales</taxon>
        <taxon>Sphingobacteriaceae</taxon>
        <taxon>Pedobacter</taxon>
    </lineage>
</organism>
<proteinExistence type="predicted"/>
<dbReference type="PANTHER" id="PTHR43179">
    <property type="entry name" value="RHAMNOSYLTRANSFERASE WBBL"/>
    <property type="match status" value="1"/>
</dbReference>
<dbReference type="EMBL" id="FWXT01000001">
    <property type="protein sequence ID" value="SMC71163.1"/>
    <property type="molecule type" value="Genomic_DNA"/>
</dbReference>
<dbReference type="GO" id="GO:0016740">
    <property type="term" value="F:transferase activity"/>
    <property type="evidence" value="ECO:0007669"/>
    <property type="project" value="UniProtKB-KW"/>
</dbReference>
<dbReference type="OrthoDB" id="9807209at2"/>
<keyword evidence="3" id="KW-1185">Reference proteome</keyword>
<dbReference type="SUPFAM" id="SSF53756">
    <property type="entry name" value="UDP-Glycosyltransferase/glycogen phosphorylase"/>
    <property type="match status" value="1"/>
</dbReference>
<feature type="domain" description="Glycosyltransferase 2-like" evidence="1">
    <location>
        <begin position="113"/>
        <end position="231"/>
    </location>
</feature>
<dbReference type="Pfam" id="PF13692">
    <property type="entry name" value="Glyco_trans_1_4"/>
    <property type="match status" value="1"/>
</dbReference>
<dbReference type="Proteomes" id="UP000192756">
    <property type="component" value="Unassembled WGS sequence"/>
</dbReference>
<dbReference type="AlphaFoldDB" id="A0A1W2BDQ7"/>
<protein>
    <submittedName>
        <fullName evidence="2">Glycosyltransferase, GT2 family</fullName>
    </submittedName>
</protein>
<dbReference type="PANTHER" id="PTHR43179:SF7">
    <property type="entry name" value="RHAMNOSYLTRANSFERASE WBBL"/>
    <property type="match status" value="1"/>
</dbReference>
<evidence type="ECO:0000313" key="3">
    <source>
        <dbReference type="Proteomes" id="UP000192756"/>
    </source>
</evidence>
<dbReference type="SUPFAM" id="SSF53448">
    <property type="entry name" value="Nucleotide-diphospho-sugar transferases"/>
    <property type="match status" value="1"/>
</dbReference>
<name>A0A1W2BDQ7_9SPHI</name>
<dbReference type="InterPro" id="IPR001173">
    <property type="entry name" value="Glyco_trans_2-like"/>
</dbReference>
<evidence type="ECO:0000259" key="1">
    <source>
        <dbReference type="Pfam" id="PF00535"/>
    </source>
</evidence>
<keyword evidence="2" id="KW-0808">Transferase</keyword>
<gene>
    <name evidence="2" type="ORF">SAMN04488524_2286</name>
</gene>
<dbReference type="CDD" id="cd04186">
    <property type="entry name" value="GT_2_like_c"/>
    <property type="match status" value="1"/>
</dbReference>
<dbReference type="STRING" id="151894.SAMN04488524_2286"/>
<sequence>MSSKKFTKWVDKKNYTTCFKIIQKYYIYVDEGQSNIFLKKDLLPLLIKRLFLVFINLFRFNQNPYKKYLGSNNPSQFFKRIFGLYKLEISGLMPENPIFTPLQFKEEASPVVSIIIAVHNHLNHTYNCLKSILANTQNVGYEIIIVNDCSSDGTASFLKEVSHIKYLENTENLGFLKSCNKASAFAKGKYLCFLNNDTQVQPDWLYQMLAVFNNDKETGLVGSKLIYPYGLLQEAGGLIDHLGNPANFGKYQNPDLWTFNYLRQTDYCSGASILLAKADFDLLMGFDERYAPAYYEDTDLCMAIRYQLNKKVYYQPLSHVIHFEGISSGKTVKRGSIKEYQQINAQKFKDKWADVLGTFSPELSHEAAAGKFNRSNTVLFIDVTLPTYDKDSGSRRIFELLKIFRSLNFNVVFLPHDGLRTEPYFSALINLGIRVLYPEHFDKDIFQQLGEVLRKINIAWISRPELNQIYASLIKTNPSITWVYDTVDLHFIREERRLKLQGSITQTEIESVDRIMSEEIALAKQADVTIAITETEAEILNDKGARNVRVIPNVHIPYVGNTFPYKERSGICFIGGYYHTPNVDAVMWLTKEIMPLVWRDHPHIKLTIIGSHPTPEILKLESALVKVTGYVEDVTSYFTSSRIFVAPLRYGAGMKGKIGQSLEFSLPVITTDIGAEGMNLRHGHHVLIANTTEEIAYQIINLYYNETLWKHLASHSFSAIEKYAPDNISRQITQIFKSI</sequence>
<reference evidence="3" key="1">
    <citation type="submission" date="2017-04" db="EMBL/GenBank/DDBJ databases">
        <authorList>
            <person name="Varghese N."/>
            <person name="Submissions S."/>
        </authorList>
    </citation>
    <scope>NUCLEOTIDE SEQUENCE [LARGE SCALE GENOMIC DNA]</scope>
    <source>
        <strain evidence="3">DSM 12126</strain>
    </source>
</reference>
<dbReference type="RefSeq" id="WP_084238562.1">
    <property type="nucleotide sequence ID" value="NZ_FWXT01000001.1"/>
</dbReference>
<dbReference type="Pfam" id="PF00535">
    <property type="entry name" value="Glycos_transf_2"/>
    <property type="match status" value="1"/>
</dbReference>
<dbReference type="InterPro" id="IPR029044">
    <property type="entry name" value="Nucleotide-diphossugar_trans"/>
</dbReference>
<dbReference type="Gene3D" id="3.90.550.10">
    <property type="entry name" value="Spore Coat Polysaccharide Biosynthesis Protein SpsA, Chain A"/>
    <property type="match status" value="1"/>
</dbReference>
<dbReference type="CDD" id="cd03801">
    <property type="entry name" value="GT4_PimA-like"/>
    <property type="match status" value="1"/>
</dbReference>